<evidence type="ECO:0000313" key="7">
    <source>
        <dbReference type="Proteomes" id="UP001551189"/>
    </source>
</evidence>
<evidence type="ECO:0000256" key="1">
    <source>
        <dbReference type="ARBA" id="ARBA00023015"/>
    </source>
</evidence>
<dbReference type="PANTHER" id="PTHR30055:SF234">
    <property type="entry name" value="HTH-TYPE TRANSCRIPTIONAL REGULATOR BETI"/>
    <property type="match status" value="1"/>
</dbReference>
<feature type="domain" description="HTH tetR-type" evidence="5">
    <location>
        <begin position="25"/>
        <end position="85"/>
    </location>
</feature>
<keyword evidence="7" id="KW-1185">Reference proteome</keyword>
<dbReference type="Gene3D" id="1.10.357.10">
    <property type="entry name" value="Tetracycline Repressor, domain 2"/>
    <property type="match status" value="1"/>
</dbReference>
<dbReference type="RefSeq" id="WP_359695836.1">
    <property type="nucleotide sequence ID" value="NZ_JBEYXT010000061.1"/>
</dbReference>
<dbReference type="NCBIfam" id="NF041196">
    <property type="entry name" value="ScbR_bind_reg"/>
    <property type="match status" value="1"/>
</dbReference>
<dbReference type="EMBL" id="JBEYXT010000061">
    <property type="protein sequence ID" value="MEU6802474.1"/>
    <property type="molecule type" value="Genomic_DNA"/>
</dbReference>
<evidence type="ECO:0000256" key="2">
    <source>
        <dbReference type="ARBA" id="ARBA00023125"/>
    </source>
</evidence>
<dbReference type="Pfam" id="PF00440">
    <property type="entry name" value="TetR_N"/>
    <property type="match status" value="1"/>
</dbReference>
<reference evidence="6 7" key="1">
    <citation type="submission" date="2024-06" db="EMBL/GenBank/DDBJ databases">
        <title>The Natural Products Discovery Center: Release of the First 8490 Sequenced Strains for Exploring Actinobacteria Biosynthetic Diversity.</title>
        <authorList>
            <person name="Kalkreuter E."/>
            <person name="Kautsar S.A."/>
            <person name="Yang D."/>
            <person name="Bader C.D."/>
            <person name="Teijaro C.N."/>
            <person name="Fluegel L."/>
            <person name="Davis C.M."/>
            <person name="Simpson J.R."/>
            <person name="Lauterbach L."/>
            <person name="Steele A.D."/>
            <person name="Gui C."/>
            <person name="Meng S."/>
            <person name="Li G."/>
            <person name="Viehrig K."/>
            <person name="Ye F."/>
            <person name="Su P."/>
            <person name="Kiefer A.F."/>
            <person name="Nichols A."/>
            <person name="Cepeda A.J."/>
            <person name="Yan W."/>
            <person name="Fan B."/>
            <person name="Jiang Y."/>
            <person name="Adhikari A."/>
            <person name="Zheng C.-J."/>
            <person name="Schuster L."/>
            <person name="Cowan T.M."/>
            <person name="Smanski M.J."/>
            <person name="Chevrette M.G."/>
            <person name="De Carvalho L.P.S."/>
            <person name="Shen B."/>
        </authorList>
    </citation>
    <scope>NUCLEOTIDE SEQUENCE [LARGE SCALE GENOMIC DNA]</scope>
    <source>
        <strain evidence="6 7">NPDC046851</strain>
    </source>
</reference>
<dbReference type="InterPro" id="IPR001647">
    <property type="entry name" value="HTH_TetR"/>
</dbReference>
<dbReference type="PROSITE" id="PS50977">
    <property type="entry name" value="HTH_TETR_2"/>
    <property type="match status" value="1"/>
</dbReference>
<dbReference type="InterPro" id="IPR036271">
    <property type="entry name" value="Tet_transcr_reg_TetR-rel_C_sf"/>
</dbReference>
<dbReference type="InterPro" id="IPR047923">
    <property type="entry name" value="ArpA-like"/>
</dbReference>
<evidence type="ECO:0000256" key="3">
    <source>
        <dbReference type="ARBA" id="ARBA00023163"/>
    </source>
</evidence>
<keyword evidence="1" id="KW-0805">Transcription regulation</keyword>
<evidence type="ECO:0000313" key="6">
    <source>
        <dbReference type="EMBL" id="MEU6802474.1"/>
    </source>
</evidence>
<dbReference type="SUPFAM" id="SSF48498">
    <property type="entry name" value="Tetracyclin repressor-like, C-terminal domain"/>
    <property type="match status" value="1"/>
</dbReference>
<evidence type="ECO:0000259" key="5">
    <source>
        <dbReference type="PROSITE" id="PS50977"/>
    </source>
</evidence>
<dbReference type="InterPro" id="IPR009057">
    <property type="entry name" value="Homeodomain-like_sf"/>
</dbReference>
<feature type="DNA-binding region" description="H-T-H motif" evidence="4">
    <location>
        <begin position="48"/>
        <end position="67"/>
    </location>
</feature>
<comment type="caution">
    <text evidence="6">The sequence shown here is derived from an EMBL/GenBank/DDBJ whole genome shotgun (WGS) entry which is preliminary data.</text>
</comment>
<dbReference type="PRINTS" id="PR00455">
    <property type="entry name" value="HTHTETR"/>
</dbReference>
<keyword evidence="2 4" id="KW-0238">DNA-binding</keyword>
<dbReference type="SUPFAM" id="SSF46689">
    <property type="entry name" value="Homeodomain-like"/>
    <property type="match status" value="1"/>
</dbReference>
<protein>
    <submittedName>
        <fullName evidence="6">ScbR family autoregulator-binding transcription factor</fullName>
    </submittedName>
</protein>
<proteinExistence type="predicted"/>
<dbReference type="PANTHER" id="PTHR30055">
    <property type="entry name" value="HTH-TYPE TRANSCRIPTIONAL REGULATOR RUTR"/>
    <property type="match status" value="1"/>
</dbReference>
<evidence type="ECO:0000256" key="4">
    <source>
        <dbReference type="PROSITE-ProRule" id="PRU00335"/>
    </source>
</evidence>
<accession>A0ABV3B0G1</accession>
<keyword evidence="3" id="KW-0804">Transcription</keyword>
<name>A0ABV3B0G1_9ACTN</name>
<organism evidence="6 7">
    <name type="scientific">Streptomyces neyagawaensis</name>
    <dbReference type="NCBI Taxonomy" id="42238"/>
    <lineage>
        <taxon>Bacteria</taxon>
        <taxon>Bacillati</taxon>
        <taxon>Actinomycetota</taxon>
        <taxon>Actinomycetes</taxon>
        <taxon>Kitasatosporales</taxon>
        <taxon>Streptomycetaceae</taxon>
        <taxon>Streptomyces</taxon>
    </lineage>
</organism>
<dbReference type="InterPro" id="IPR050109">
    <property type="entry name" value="HTH-type_TetR-like_transc_reg"/>
</dbReference>
<gene>
    <name evidence="6" type="ORF">ABZ931_15875</name>
</gene>
<dbReference type="Proteomes" id="UP001551189">
    <property type="component" value="Unassembled WGS sequence"/>
</dbReference>
<sequence length="222" mass="23493">MGIDIDIDIDKATGGATVLKQERALHTRHALVRSAAEVFERHGYVRAKLTEISAGAGVSPGALHFHFENKAAVAATVQAVAAESLRRAARTATRRPDLDPLRRLTDASYALAERLRQDVVARAGSRLSGDEACRTEVDLGAEWRACVHGLLTEAAARDLLAGGVSRADATASVVAATTGLEVLGRTDPEWLSPETLTRVWRVTLPRLAAPGALSRLPPGPGA</sequence>